<dbReference type="Proteomes" id="UP001333110">
    <property type="component" value="Unassembled WGS sequence"/>
</dbReference>
<evidence type="ECO:0000313" key="2">
    <source>
        <dbReference type="Proteomes" id="UP001333110"/>
    </source>
</evidence>
<dbReference type="AlphaFoldDB" id="A0AAN7NMC0"/>
<gene>
    <name evidence="1" type="ORF">QYF61_018786</name>
</gene>
<sequence>MSSQFLQENAVGNRVKGFTEVQTVATSWSRSKIRYFLCHCTGGTISRNGISPSTHLELLTGVQHRTTKMIKGLEHLSYEERLRELGLFSLEKRRLRSFYSFGYKKKLRNGIQRVCSSLQRVGSSHLPALTEMTIQYCKFSGMIDKKKQTALKTAAGYVSTEDKVLAQDSAGKRVNL</sequence>
<reference evidence="1 2" key="1">
    <citation type="journal article" date="2023" name="J. Hered.">
        <title>Chromosome-level genome of the wood stork (Mycteria americana) provides insight into avian chromosome evolution.</title>
        <authorList>
            <person name="Flamio R. Jr."/>
            <person name="Ramstad K.M."/>
        </authorList>
    </citation>
    <scope>NUCLEOTIDE SEQUENCE [LARGE SCALE GENOMIC DNA]</scope>
    <source>
        <strain evidence="1">JAX WOST 10</strain>
    </source>
</reference>
<accession>A0AAN7NMC0</accession>
<organism evidence="1 2">
    <name type="scientific">Mycteria americana</name>
    <name type="common">Wood stork</name>
    <dbReference type="NCBI Taxonomy" id="33587"/>
    <lineage>
        <taxon>Eukaryota</taxon>
        <taxon>Metazoa</taxon>
        <taxon>Chordata</taxon>
        <taxon>Craniata</taxon>
        <taxon>Vertebrata</taxon>
        <taxon>Euteleostomi</taxon>
        <taxon>Archelosauria</taxon>
        <taxon>Archosauria</taxon>
        <taxon>Dinosauria</taxon>
        <taxon>Saurischia</taxon>
        <taxon>Theropoda</taxon>
        <taxon>Coelurosauria</taxon>
        <taxon>Aves</taxon>
        <taxon>Neognathae</taxon>
        <taxon>Neoaves</taxon>
        <taxon>Aequornithes</taxon>
        <taxon>Ciconiiformes</taxon>
        <taxon>Ciconiidae</taxon>
        <taxon>Mycteria</taxon>
    </lineage>
</organism>
<name>A0AAN7NMC0_MYCAM</name>
<protein>
    <submittedName>
        <fullName evidence="1">Uncharacterized protein</fullName>
    </submittedName>
</protein>
<dbReference type="EMBL" id="JAUNZN010000002">
    <property type="protein sequence ID" value="KAK4827486.1"/>
    <property type="molecule type" value="Genomic_DNA"/>
</dbReference>
<proteinExistence type="predicted"/>
<keyword evidence="2" id="KW-1185">Reference proteome</keyword>
<evidence type="ECO:0000313" key="1">
    <source>
        <dbReference type="EMBL" id="KAK4827486.1"/>
    </source>
</evidence>
<comment type="caution">
    <text evidence="1">The sequence shown here is derived from an EMBL/GenBank/DDBJ whole genome shotgun (WGS) entry which is preliminary data.</text>
</comment>